<reference evidence="2 3" key="1">
    <citation type="submission" date="2020-07" db="EMBL/GenBank/DDBJ databases">
        <title>Comparative genomics of pyrophilous fungi reveals a link between fire events and developmental genes.</title>
        <authorList>
            <consortium name="DOE Joint Genome Institute"/>
            <person name="Steindorff A.S."/>
            <person name="Carver A."/>
            <person name="Calhoun S."/>
            <person name="Stillman K."/>
            <person name="Liu H."/>
            <person name="Lipzen A."/>
            <person name="Pangilinan J."/>
            <person name="Labutti K."/>
            <person name="Bruns T.D."/>
            <person name="Grigoriev I.V."/>
        </authorList>
    </citation>
    <scope>NUCLEOTIDE SEQUENCE [LARGE SCALE GENOMIC DNA]</scope>
    <source>
        <strain evidence="2 3">CBS 144469</strain>
    </source>
</reference>
<feature type="signal peptide" evidence="1">
    <location>
        <begin position="1"/>
        <end position="19"/>
    </location>
</feature>
<evidence type="ECO:0000313" key="2">
    <source>
        <dbReference type="EMBL" id="KAF6760564.1"/>
    </source>
</evidence>
<evidence type="ECO:0000313" key="3">
    <source>
        <dbReference type="Proteomes" id="UP000521943"/>
    </source>
</evidence>
<comment type="caution">
    <text evidence="2">The sequence shown here is derived from an EMBL/GenBank/DDBJ whole genome shotgun (WGS) entry which is preliminary data.</text>
</comment>
<dbReference type="AlphaFoldDB" id="A0A8H6MC83"/>
<accession>A0A8H6MC83</accession>
<dbReference type="OrthoDB" id="10595564at2759"/>
<organism evidence="2 3">
    <name type="scientific">Ephemerocybe angulata</name>
    <dbReference type="NCBI Taxonomy" id="980116"/>
    <lineage>
        <taxon>Eukaryota</taxon>
        <taxon>Fungi</taxon>
        <taxon>Dikarya</taxon>
        <taxon>Basidiomycota</taxon>
        <taxon>Agaricomycotina</taxon>
        <taxon>Agaricomycetes</taxon>
        <taxon>Agaricomycetidae</taxon>
        <taxon>Agaricales</taxon>
        <taxon>Agaricineae</taxon>
        <taxon>Psathyrellaceae</taxon>
        <taxon>Ephemerocybe</taxon>
    </lineage>
</organism>
<protein>
    <submittedName>
        <fullName evidence="2">Uncharacterized protein</fullName>
    </submittedName>
</protein>
<proteinExistence type="predicted"/>
<evidence type="ECO:0000256" key="1">
    <source>
        <dbReference type="SAM" id="SignalP"/>
    </source>
</evidence>
<gene>
    <name evidence="2" type="ORF">DFP72DRAFT_75507</name>
</gene>
<name>A0A8H6MC83_9AGAR</name>
<dbReference type="EMBL" id="JACGCI010000012">
    <property type="protein sequence ID" value="KAF6760564.1"/>
    <property type="molecule type" value="Genomic_DNA"/>
</dbReference>
<keyword evidence="3" id="KW-1185">Reference proteome</keyword>
<dbReference type="Proteomes" id="UP000521943">
    <property type="component" value="Unassembled WGS sequence"/>
</dbReference>
<keyword evidence="1" id="KW-0732">Signal</keyword>
<sequence>MRAPPSFLVILFLPPQLLGLCLQPGDTMTSPLQYRLVSSGDPFFMGRLSLLDLSMAHLVDVAAEFSKQILVSTNFLVLVSL</sequence>
<feature type="chain" id="PRO_5034152063" evidence="1">
    <location>
        <begin position="20"/>
        <end position="81"/>
    </location>
</feature>